<protein>
    <submittedName>
        <fullName evidence="1">Uncharacterized protein</fullName>
    </submittedName>
</protein>
<gene>
    <name evidence="1" type="ORF">V1477_007612</name>
</gene>
<keyword evidence="2" id="KW-1185">Reference proteome</keyword>
<organism evidence="1 2">
    <name type="scientific">Vespula maculifrons</name>
    <name type="common">Eastern yellow jacket</name>
    <name type="synonym">Wasp</name>
    <dbReference type="NCBI Taxonomy" id="7453"/>
    <lineage>
        <taxon>Eukaryota</taxon>
        <taxon>Metazoa</taxon>
        <taxon>Ecdysozoa</taxon>
        <taxon>Arthropoda</taxon>
        <taxon>Hexapoda</taxon>
        <taxon>Insecta</taxon>
        <taxon>Pterygota</taxon>
        <taxon>Neoptera</taxon>
        <taxon>Endopterygota</taxon>
        <taxon>Hymenoptera</taxon>
        <taxon>Apocrita</taxon>
        <taxon>Aculeata</taxon>
        <taxon>Vespoidea</taxon>
        <taxon>Vespidae</taxon>
        <taxon>Vespinae</taxon>
        <taxon>Vespula</taxon>
    </lineage>
</organism>
<evidence type="ECO:0000313" key="2">
    <source>
        <dbReference type="Proteomes" id="UP001607303"/>
    </source>
</evidence>
<reference evidence="1 2" key="1">
    <citation type="journal article" date="2024" name="Ann. Entomol. Soc. Am.">
        <title>Genomic analyses of the southern and eastern yellowjacket wasps (Hymenoptera: Vespidae) reveal evolutionary signatures of social life.</title>
        <authorList>
            <person name="Catto M.A."/>
            <person name="Caine P.B."/>
            <person name="Orr S.E."/>
            <person name="Hunt B.G."/>
            <person name="Goodisman M.A.D."/>
        </authorList>
    </citation>
    <scope>NUCLEOTIDE SEQUENCE [LARGE SCALE GENOMIC DNA]</scope>
    <source>
        <strain evidence="1">232</strain>
        <tissue evidence="1">Head and thorax</tissue>
    </source>
</reference>
<sequence length="114" mass="12863">MYYMIFLPYIMGEASKSVAPSPIWTIVLNPFSSLRRRITSALPPLFDVGGISSCSATERIKQWNPPETRNTSFLCECNVFIKFLCGGCTCINSLICDKLGFIIPNLTERDCWNK</sequence>
<evidence type="ECO:0000313" key="1">
    <source>
        <dbReference type="EMBL" id="KAL2744122.1"/>
    </source>
</evidence>
<dbReference type="EMBL" id="JAYRBN010000051">
    <property type="protein sequence ID" value="KAL2744122.1"/>
    <property type="molecule type" value="Genomic_DNA"/>
</dbReference>
<dbReference type="Proteomes" id="UP001607303">
    <property type="component" value="Unassembled WGS sequence"/>
</dbReference>
<proteinExistence type="predicted"/>
<accession>A0ABD2CGE3</accession>
<dbReference type="AlphaFoldDB" id="A0ABD2CGE3"/>
<name>A0ABD2CGE3_VESMC</name>
<comment type="caution">
    <text evidence="1">The sequence shown here is derived from an EMBL/GenBank/DDBJ whole genome shotgun (WGS) entry which is preliminary data.</text>
</comment>